<gene>
    <name evidence="3" type="ORF">Athai_64040</name>
</gene>
<feature type="transmembrane region" description="Helical" evidence="2">
    <location>
        <begin position="39"/>
        <end position="62"/>
    </location>
</feature>
<evidence type="ECO:0000313" key="3">
    <source>
        <dbReference type="EMBL" id="BCJ38901.1"/>
    </source>
</evidence>
<keyword evidence="2" id="KW-0472">Membrane</keyword>
<dbReference type="EMBL" id="AP023355">
    <property type="protein sequence ID" value="BCJ38901.1"/>
    <property type="molecule type" value="Genomic_DNA"/>
</dbReference>
<feature type="compositionally biased region" description="Low complexity" evidence="1">
    <location>
        <begin position="176"/>
        <end position="201"/>
    </location>
</feature>
<sequence length="201" mass="20578">MPGFVTLLIDLALSLPGAVVAGIGLVLSMTNRRRLGSSAGPMLVAFILLLVAAVVSAGQMVFSVFSPDMMVRNHWSYSTLSMILGGIGAVHTLIATAGWVVLLIAIFRRRDTATTPATPTWNQPPAAQFDASASLPAPQPGVTTPQFGAGQQPGVTTPQFGAGQQPGVTTPRYGTAEAPGAPAGEQQPGGWTTPGSGPSPY</sequence>
<evidence type="ECO:0000256" key="2">
    <source>
        <dbReference type="SAM" id="Phobius"/>
    </source>
</evidence>
<feature type="compositionally biased region" description="Low complexity" evidence="1">
    <location>
        <begin position="115"/>
        <end position="127"/>
    </location>
</feature>
<feature type="transmembrane region" description="Helical" evidence="2">
    <location>
        <begin position="6"/>
        <end position="27"/>
    </location>
</feature>
<keyword evidence="2" id="KW-0812">Transmembrane</keyword>
<dbReference type="Proteomes" id="UP000611640">
    <property type="component" value="Chromosome"/>
</dbReference>
<proteinExistence type="predicted"/>
<dbReference type="RefSeq" id="WP_203964860.1">
    <property type="nucleotide sequence ID" value="NZ_AP023355.1"/>
</dbReference>
<evidence type="ECO:0000313" key="4">
    <source>
        <dbReference type="Proteomes" id="UP000611640"/>
    </source>
</evidence>
<keyword evidence="4" id="KW-1185">Reference proteome</keyword>
<dbReference type="KEGG" id="atl:Athai_64040"/>
<protein>
    <submittedName>
        <fullName evidence="3">Uncharacterized protein</fullName>
    </submittedName>
</protein>
<dbReference type="AlphaFoldDB" id="A0A7R7I0S2"/>
<accession>A0A7R7I0S2</accession>
<evidence type="ECO:0000256" key="1">
    <source>
        <dbReference type="SAM" id="MobiDB-lite"/>
    </source>
</evidence>
<reference evidence="3 4" key="1">
    <citation type="submission" date="2020-08" db="EMBL/GenBank/DDBJ databases">
        <title>Whole genome shotgun sequence of Actinocatenispora thailandica NBRC 105041.</title>
        <authorList>
            <person name="Komaki H."/>
            <person name="Tamura T."/>
        </authorList>
    </citation>
    <scope>NUCLEOTIDE SEQUENCE [LARGE SCALE GENOMIC DNA]</scope>
    <source>
        <strain evidence="3 4">NBRC 105041</strain>
    </source>
</reference>
<organism evidence="3 4">
    <name type="scientific">Actinocatenispora thailandica</name>
    <dbReference type="NCBI Taxonomy" id="227318"/>
    <lineage>
        <taxon>Bacteria</taxon>
        <taxon>Bacillati</taxon>
        <taxon>Actinomycetota</taxon>
        <taxon>Actinomycetes</taxon>
        <taxon>Micromonosporales</taxon>
        <taxon>Micromonosporaceae</taxon>
        <taxon>Actinocatenispora</taxon>
    </lineage>
</organism>
<feature type="transmembrane region" description="Helical" evidence="2">
    <location>
        <begin position="82"/>
        <end position="107"/>
    </location>
</feature>
<feature type="region of interest" description="Disordered" evidence="1">
    <location>
        <begin position="115"/>
        <end position="201"/>
    </location>
</feature>
<keyword evidence="2" id="KW-1133">Transmembrane helix</keyword>
<name>A0A7R7I0S2_9ACTN</name>